<keyword evidence="5" id="KW-1185">Reference proteome</keyword>
<protein>
    <submittedName>
        <fullName evidence="2">HNH endonuclease</fullName>
    </submittedName>
</protein>
<dbReference type="EMBL" id="JBIMSN010000074">
    <property type="protein sequence ID" value="MFH5230374.1"/>
    <property type="molecule type" value="Genomic_DNA"/>
</dbReference>
<evidence type="ECO:0000313" key="4">
    <source>
        <dbReference type="Proteomes" id="UP001609176"/>
    </source>
</evidence>
<dbReference type="RefSeq" id="WP_395126273.1">
    <property type="nucleotide sequence ID" value="NZ_JBIMSN010000074.1"/>
</dbReference>
<evidence type="ECO:0000313" key="3">
    <source>
        <dbReference type="EMBL" id="MFH5245461.1"/>
    </source>
</evidence>
<organism evidence="2 5">
    <name type="scientific">Antrihabitans spumae</name>
    <dbReference type="NCBI Taxonomy" id="3373370"/>
    <lineage>
        <taxon>Bacteria</taxon>
        <taxon>Bacillati</taxon>
        <taxon>Actinomycetota</taxon>
        <taxon>Actinomycetes</taxon>
        <taxon>Mycobacteriales</taxon>
        <taxon>Nocardiaceae</taxon>
        <taxon>Antrihabitans</taxon>
    </lineage>
</organism>
<accession>A0ABW7K6I8</accession>
<dbReference type="EMBL" id="JBIMSP010000077">
    <property type="protein sequence ID" value="MFH5245461.1"/>
    <property type="molecule type" value="Genomic_DNA"/>
</dbReference>
<dbReference type="Pfam" id="PF13391">
    <property type="entry name" value="HNH_2"/>
    <property type="match status" value="1"/>
</dbReference>
<dbReference type="InterPro" id="IPR003615">
    <property type="entry name" value="HNH_nuc"/>
</dbReference>
<evidence type="ECO:0000259" key="1">
    <source>
        <dbReference type="Pfam" id="PF13391"/>
    </source>
</evidence>
<comment type="caution">
    <text evidence="2">The sequence shown here is derived from an EMBL/GenBank/DDBJ whole genome shotgun (WGS) entry which is preliminary data.</text>
</comment>
<proteinExistence type="predicted"/>
<dbReference type="Proteomes" id="UP001609219">
    <property type="component" value="Unassembled WGS sequence"/>
</dbReference>
<keyword evidence="2" id="KW-0255">Endonuclease</keyword>
<evidence type="ECO:0000313" key="2">
    <source>
        <dbReference type="EMBL" id="MFH5230374.1"/>
    </source>
</evidence>
<sequence>MSDTYPDHLDFAVEDGLWDTRPNVDIRTGDDVYFWLAKTGLVMWTRATSSMQPILASSKRARWHDVIDGKYNYRFELDVVSRKPDRAASWQELQGVPRPIPASNGRVEIKDPKQQAFLKSLFGEVVVSSSDRRDVAFPIGAQHEPGLDLRKFAQQVIAVRRGQGAFRDALVDAYEGRCAVTGSQVLAVLEAAHIDRYFGDHTNHVSNGLLLRADIHTLFDLQRIAVDAHGMIHVLPTLRTSEYGELEGQQLRAPKDPSVRPNSDALLRHWESCTWTTSAAPG</sequence>
<keyword evidence="2" id="KW-0540">Nuclease</keyword>
<dbReference type="GO" id="GO:0004519">
    <property type="term" value="F:endonuclease activity"/>
    <property type="evidence" value="ECO:0007669"/>
    <property type="project" value="UniProtKB-KW"/>
</dbReference>
<feature type="domain" description="HNH nuclease" evidence="1">
    <location>
        <begin position="178"/>
        <end position="227"/>
    </location>
</feature>
<reference evidence="4 5" key="1">
    <citation type="submission" date="2024-10" db="EMBL/GenBank/DDBJ databases">
        <authorList>
            <person name="Riesco R."/>
        </authorList>
    </citation>
    <scope>NUCLEOTIDE SEQUENCE [LARGE SCALE GENOMIC DNA]</scope>
    <source>
        <strain evidence="3 4">NCIMB 15448</strain>
        <strain evidence="2 5">NCIMB 15450</strain>
    </source>
</reference>
<name>A0ABW7K6I8_9NOCA</name>
<evidence type="ECO:0000313" key="5">
    <source>
        <dbReference type="Proteomes" id="UP001609219"/>
    </source>
</evidence>
<gene>
    <name evidence="3" type="ORF">ACHIPV_26825</name>
    <name evidence="2" type="ORF">ACHIRB_17600</name>
</gene>
<dbReference type="Proteomes" id="UP001609176">
    <property type="component" value="Unassembled WGS sequence"/>
</dbReference>
<keyword evidence="2" id="KW-0378">Hydrolase</keyword>